<organism evidence="3 4">
    <name type="scientific">Moorena producens PAL-8-15-08-1</name>
    <dbReference type="NCBI Taxonomy" id="1458985"/>
    <lineage>
        <taxon>Bacteria</taxon>
        <taxon>Bacillati</taxon>
        <taxon>Cyanobacteriota</taxon>
        <taxon>Cyanophyceae</taxon>
        <taxon>Coleofasciculales</taxon>
        <taxon>Coleofasciculaceae</taxon>
        <taxon>Moorena</taxon>
    </lineage>
</organism>
<dbReference type="STRING" id="1458985.BJP34_30855"/>
<keyword evidence="1" id="KW-0472">Membrane</keyword>
<gene>
    <name evidence="3" type="ORF">BJP34_30855</name>
</gene>
<keyword evidence="1" id="KW-1133">Transmembrane helix</keyword>
<keyword evidence="1" id="KW-0812">Transmembrane</keyword>
<accession>A0A1D8U0Q0</accession>
<sequence length="289" mass="32655">MFIELKRCPPWALLSLAANGFMIVTLIWLLLGEYHQSKSDPVSHPVVTTRILNSTPEPVIELGPRHQLNYQQWLALLEKEAQVVANQQPEQLTVLLGDSLSLWFPNKLLPPKRYWLNQGLSGETSAGLLKRLDILDQTKPEAIFVMIGINDLIRGVKDEAILENQRLTIRYLRRAHTETKIVLQSILPHGAEQATWEGRDRLLTIPNSRIQNLNQQLKAIAHEEGAIYLNLYPLFADSQGNLQPELSTDGLHLSPQGYLVWRYGLQIFEQLILQEGVGIPIANGTGSRE</sequence>
<dbReference type="Proteomes" id="UP000177870">
    <property type="component" value="Chromosome"/>
</dbReference>
<dbReference type="Pfam" id="PF13472">
    <property type="entry name" value="Lipase_GDSL_2"/>
    <property type="match status" value="1"/>
</dbReference>
<dbReference type="SUPFAM" id="SSF52266">
    <property type="entry name" value="SGNH hydrolase"/>
    <property type="match status" value="1"/>
</dbReference>
<feature type="transmembrane region" description="Helical" evidence="1">
    <location>
        <begin position="12"/>
        <end position="31"/>
    </location>
</feature>
<feature type="domain" description="SGNH hydrolase-type esterase" evidence="2">
    <location>
        <begin position="112"/>
        <end position="258"/>
    </location>
</feature>
<proteinExistence type="predicted"/>
<dbReference type="PANTHER" id="PTHR30383">
    <property type="entry name" value="THIOESTERASE 1/PROTEASE 1/LYSOPHOSPHOLIPASE L1"/>
    <property type="match status" value="1"/>
</dbReference>
<evidence type="ECO:0000313" key="3">
    <source>
        <dbReference type="EMBL" id="AOX03256.1"/>
    </source>
</evidence>
<dbReference type="Gene3D" id="3.40.50.1110">
    <property type="entry name" value="SGNH hydrolase"/>
    <property type="match status" value="1"/>
</dbReference>
<dbReference type="PANTHER" id="PTHR30383:SF5">
    <property type="entry name" value="SGNH HYDROLASE-TYPE ESTERASE DOMAIN-CONTAINING PROTEIN"/>
    <property type="match status" value="1"/>
</dbReference>
<dbReference type="InterPro" id="IPR013830">
    <property type="entry name" value="SGNH_hydro"/>
</dbReference>
<dbReference type="InterPro" id="IPR036514">
    <property type="entry name" value="SGNH_hydro_sf"/>
</dbReference>
<evidence type="ECO:0000256" key="1">
    <source>
        <dbReference type="SAM" id="Phobius"/>
    </source>
</evidence>
<dbReference type="OrthoDB" id="2513075at2"/>
<evidence type="ECO:0000259" key="2">
    <source>
        <dbReference type="Pfam" id="PF13472"/>
    </source>
</evidence>
<evidence type="ECO:0000313" key="4">
    <source>
        <dbReference type="Proteomes" id="UP000177870"/>
    </source>
</evidence>
<name>A0A1D8U0Q0_9CYAN</name>
<dbReference type="InterPro" id="IPR051532">
    <property type="entry name" value="Ester_Hydrolysis_Enzymes"/>
</dbReference>
<dbReference type="GO" id="GO:0004622">
    <property type="term" value="F:phosphatidylcholine lysophospholipase activity"/>
    <property type="evidence" value="ECO:0007669"/>
    <property type="project" value="TreeGrafter"/>
</dbReference>
<protein>
    <submittedName>
        <fullName evidence="3">Lysophospholipase</fullName>
    </submittedName>
</protein>
<dbReference type="EMBL" id="CP017599">
    <property type="protein sequence ID" value="AOX03256.1"/>
    <property type="molecule type" value="Genomic_DNA"/>
</dbReference>
<dbReference type="KEGG" id="mpro:BJP34_30855"/>
<dbReference type="AlphaFoldDB" id="A0A1D8U0Q0"/>
<dbReference type="RefSeq" id="WP_070395642.1">
    <property type="nucleotide sequence ID" value="NZ_CP017599.1"/>
</dbReference>
<reference evidence="4" key="1">
    <citation type="submission" date="2016-10" db="EMBL/GenBank/DDBJ databases">
        <title>Comparative genomics uncovers the prolific and rare metabolic potential of the cyanobacterial genus Moorea.</title>
        <authorList>
            <person name="Leao T."/>
            <person name="Castelao G."/>
            <person name="Korobeynikov A."/>
            <person name="Monroe E.A."/>
            <person name="Podell S."/>
            <person name="Glukhov E."/>
            <person name="Allen E."/>
            <person name="Gerwick W.H."/>
            <person name="Gerwick L."/>
        </authorList>
    </citation>
    <scope>NUCLEOTIDE SEQUENCE [LARGE SCALE GENOMIC DNA]</scope>
    <source>
        <strain evidence="4">PAL-8-15-08-1</strain>
    </source>
</reference>